<dbReference type="PANTHER" id="PTHR48090:SF3">
    <property type="entry name" value="UNDECAPRENYL-PHOSPHATE 4-DEOXY-4-FORMAMIDO-L-ARABINOSE TRANSFERASE"/>
    <property type="match status" value="1"/>
</dbReference>
<evidence type="ECO:0000313" key="10">
    <source>
        <dbReference type="Proteomes" id="UP000739538"/>
    </source>
</evidence>
<evidence type="ECO:0000256" key="2">
    <source>
        <dbReference type="ARBA" id="ARBA00022676"/>
    </source>
</evidence>
<dbReference type="GO" id="GO:0009103">
    <property type="term" value="P:lipopolysaccharide biosynthetic process"/>
    <property type="evidence" value="ECO:0007669"/>
    <property type="project" value="UniProtKB-KW"/>
</dbReference>
<dbReference type="InterPro" id="IPR029044">
    <property type="entry name" value="Nucleotide-diphossugar_trans"/>
</dbReference>
<dbReference type="SUPFAM" id="SSF53448">
    <property type="entry name" value="Nucleotide-diphospho-sugar transferases"/>
    <property type="match status" value="1"/>
</dbReference>
<evidence type="ECO:0000256" key="3">
    <source>
        <dbReference type="ARBA" id="ARBA00022679"/>
    </source>
</evidence>
<keyword evidence="4" id="KW-0812">Transmembrane</keyword>
<dbReference type="EMBL" id="JAGQHS010000113">
    <property type="protein sequence ID" value="MCA9757691.1"/>
    <property type="molecule type" value="Genomic_DNA"/>
</dbReference>
<dbReference type="InterPro" id="IPR050256">
    <property type="entry name" value="Glycosyltransferase_2"/>
</dbReference>
<organism evidence="9 10">
    <name type="scientific">Eiseniibacteriota bacterium</name>
    <dbReference type="NCBI Taxonomy" id="2212470"/>
    <lineage>
        <taxon>Bacteria</taxon>
        <taxon>Candidatus Eiseniibacteriota</taxon>
    </lineage>
</organism>
<dbReference type="Proteomes" id="UP000739538">
    <property type="component" value="Unassembled WGS sequence"/>
</dbReference>
<dbReference type="GO" id="GO:0005886">
    <property type="term" value="C:plasma membrane"/>
    <property type="evidence" value="ECO:0007669"/>
    <property type="project" value="TreeGrafter"/>
</dbReference>
<sequence length="241" mass="26826">MRLSSISAFFPAYNEVENLPKMYASLSAVLPTIADDYEILIVDDGSSDGTGALADELAERDPHVRPVHHPTNLGYGAAVAHGIEESRLDYIFFTDGDNQFDVSQIATLLPHIETNDAVIGFRIDRKDPAVRRFNAWAWKQLVSSMFDLRVTDIDCAFKLMRRSSLEGIELESTGAFISTELLVKLRKNRKSIHQVGVQHLPRTAGKQTGANLRVIARAFRELFRLRGKLRERGAVPGAGSF</sequence>
<evidence type="ECO:0000259" key="8">
    <source>
        <dbReference type="Pfam" id="PF00535"/>
    </source>
</evidence>
<reference evidence="9" key="1">
    <citation type="submission" date="2020-04" db="EMBL/GenBank/DDBJ databases">
        <authorList>
            <person name="Zhang T."/>
        </authorList>
    </citation>
    <scope>NUCLEOTIDE SEQUENCE</scope>
    <source>
        <strain evidence="9">HKST-UBA02</strain>
    </source>
</reference>
<evidence type="ECO:0000256" key="6">
    <source>
        <dbReference type="ARBA" id="ARBA00022989"/>
    </source>
</evidence>
<dbReference type="Gene3D" id="3.90.550.10">
    <property type="entry name" value="Spore Coat Polysaccharide Biosynthesis Protein SpsA, Chain A"/>
    <property type="match status" value="1"/>
</dbReference>
<dbReference type="PANTHER" id="PTHR48090">
    <property type="entry name" value="UNDECAPRENYL-PHOSPHATE 4-DEOXY-4-FORMAMIDO-L-ARABINOSE TRANSFERASE-RELATED"/>
    <property type="match status" value="1"/>
</dbReference>
<keyword evidence="6" id="KW-1133">Transmembrane helix</keyword>
<dbReference type="AlphaFoldDB" id="A0A956NF08"/>
<comment type="caution">
    <text evidence="9">The sequence shown here is derived from an EMBL/GenBank/DDBJ whole genome shotgun (WGS) entry which is preliminary data.</text>
</comment>
<dbReference type="InterPro" id="IPR001173">
    <property type="entry name" value="Glyco_trans_2-like"/>
</dbReference>
<keyword evidence="5" id="KW-0448">Lipopolysaccharide biosynthesis</keyword>
<evidence type="ECO:0000256" key="5">
    <source>
        <dbReference type="ARBA" id="ARBA00022985"/>
    </source>
</evidence>
<accession>A0A956NF08</accession>
<evidence type="ECO:0000256" key="7">
    <source>
        <dbReference type="ARBA" id="ARBA00023136"/>
    </source>
</evidence>
<gene>
    <name evidence="9" type="ORF">KDA27_17960</name>
</gene>
<evidence type="ECO:0000256" key="4">
    <source>
        <dbReference type="ARBA" id="ARBA00022692"/>
    </source>
</evidence>
<keyword evidence="3" id="KW-0808">Transferase</keyword>
<keyword evidence="2" id="KW-0328">Glycosyltransferase</keyword>
<feature type="domain" description="Glycosyltransferase 2-like" evidence="8">
    <location>
        <begin position="7"/>
        <end position="166"/>
    </location>
</feature>
<evidence type="ECO:0000256" key="1">
    <source>
        <dbReference type="ARBA" id="ARBA00022475"/>
    </source>
</evidence>
<name>A0A956NF08_UNCEI</name>
<dbReference type="GO" id="GO:0099621">
    <property type="term" value="F:undecaprenyl-phosphate 4-deoxy-4-formamido-L-arabinose transferase activity"/>
    <property type="evidence" value="ECO:0007669"/>
    <property type="project" value="TreeGrafter"/>
</dbReference>
<keyword evidence="1" id="KW-1003">Cell membrane</keyword>
<keyword evidence="7" id="KW-0472">Membrane</keyword>
<evidence type="ECO:0000313" key="9">
    <source>
        <dbReference type="EMBL" id="MCA9757691.1"/>
    </source>
</evidence>
<dbReference type="Pfam" id="PF00535">
    <property type="entry name" value="Glycos_transf_2"/>
    <property type="match status" value="1"/>
</dbReference>
<protein>
    <submittedName>
        <fullName evidence="9">Glycosyltransferase family 2 protein</fullName>
    </submittedName>
</protein>
<proteinExistence type="predicted"/>
<dbReference type="CDD" id="cd04179">
    <property type="entry name" value="DPM_DPG-synthase_like"/>
    <property type="match status" value="1"/>
</dbReference>
<reference evidence="9" key="2">
    <citation type="journal article" date="2021" name="Microbiome">
        <title>Successional dynamics and alternative stable states in a saline activated sludge microbial community over 9 years.</title>
        <authorList>
            <person name="Wang Y."/>
            <person name="Ye J."/>
            <person name="Ju F."/>
            <person name="Liu L."/>
            <person name="Boyd J.A."/>
            <person name="Deng Y."/>
            <person name="Parks D.H."/>
            <person name="Jiang X."/>
            <person name="Yin X."/>
            <person name="Woodcroft B.J."/>
            <person name="Tyson G.W."/>
            <person name="Hugenholtz P."/>
            <person name="Polz M.F."/>
            <person name="Zhang T."/>
        </authorList>
    </citation>
    <scope>NUCLEOTIDE SEQUENCE</scope>
    <source>
        <strain evidence="9">HKST-UBA02</strain>
    </source>
</reference>